<keyword evidence="2" id="KW-1185">Reference proteome</keyword>
<gene>
    <name evidence="1" type="ORF">KUF71_021235</name>
</gene>
<sequence length="88" mass="9899">MEEKPVLHIKAYNSSRYAKASSTYQAMGLQNVLFLFLGCRLMSKKNLWVDGGLVNGSLGTLVDIVYKSSEDDSPFVLIIKFDNRSCFK</sequence>
<reference evidence="1" key="2">
    <citation type="journal article" date="2023" name="BMC Genomics">
        <title>Pest status, molecular evolution, and epigenetic factors derived from the genome assembly of Frankliniella fusca, a thysanopteran phytovirus vector.</title>
        <authorList>
            <person name="Catto M.A."/>
            <person name="Labadie P.E."/>
            <person name="Jacobson A.L."/>
            <person name="Kennedy G.G."/>
            <person name="Srinivasan R."/>
            <person name="Hunt B.G."/>
        </authorList>
    </citation>
    <scope>NUCLEOTIDE SEQUENCE</scope>
    <source>
        <strain evidence="1">PL_HMW_Pooled</strain>
    </source>
</reference>
<name>A0AAE1GYQ2_9NEOP</name>
<keyword evidence="1" id="KW-0067">ATP-binding</keyword>
<keyword evidence="1" id="KW-0547">Nucleotide-binding</keyword>
<dbReference type="GO" id="GO:0004386">
    <property type="term" value="F:helicase activity"/>
    <property type="evidence" value="ECO:0007669"/>
    <property type="project" value="UniProtKB-KW"/>
</dbReference>
<dbReference type="AlphaFoldDB" id="A0AAE1GYQ2"/>
<dbReference type="EMBL" id="JAHWGI010000270">
    <property type="protein sequence ID" value="KAK3911507.1"/>
    <property type="molecule type" value="Genomic_DNA"/>
</dbReference>
<keyword evidence="1" id="KW-0378">Hydrolase</keyword>
<evidence type="ECO:0000313" key="2">
    <source>
        <dbReference type="Proteomes" id="UP001219518"/>
    </source>
</evidence>
<dbReference type="Proteomes" id="UP001219518">
    <property type="component" value="Unassembled WGS sequence"/>
</dbReference>
<comment type="caution">
    <text evidence="1">The sequence shown here is derived from an EMBL/GenBank/DDBJ whole genome shotgun (WGS) entry which is preliminary data.</text>
</comment>
<proteinExistence type="predicted"/>
<evidence type="ECO:0000313" key="1">
    <source>
        <dbReference type="EMBL" id="KAK3911507.1"/>
    </source>
</evidence>
<accession>A0AAE1GYQ2</accession>
<protein>
    <submittedName>
        <fullName evidence="1">ATP-dependent DNA helicase</fullName>
    </submittedName>
</protein>
<organism evidence="1 2">
    <name type="scientific">Frankliniella fusca</name>
    <dbReference type="NCBI Taxonomy" id="407009"/>
    <lineage>
        <taxon>Eukaryota</taxon>
        <taxon>Metazoa</taxon>
        <taxon>Ecdysozoa</taxon>
        <taxon>Arthropoda</taxon>
        <taxon>Hexapoda</taxon>
        <taxon>Insecta</taxon>
        <taxon>Pterygota</taxon>
        <taxon>Neoptera</taxon>
        <taxon>Paraneoptera</taxon>
        <taxon>Thysanoptera</taxon>
        <taxon>Terebrantia</taxon>
        <taxon>Thripoidea</taxon>
        <taxon>Thripidae</taxon>
        <taxon>Frankliniella</taxon>
    </lineage>
</organism>
<reference evidence="1" key="1">
    <citation type="submission" date="2021-07" db="EMBL/GenBank/DDBJ databases">
        <authorList>
            <person name="Catto M.A."/>
            <person name="Jacobson A."/>
            <person name="Kennedy G."/>
            <person name="Labadie P."/>
            <person name="Hunt B.G."/>
            <person name="Srinivasan R."/>
        </authorList>
    </citation>
    <scope>NUCLEOTIDE SEQUENCE</scope>
    <source>
        <strain evidence="1">PL_HMW_Pooled</strain>
        <tissue evidence="1">Head</tissue>
    </source>
</reference>
<keyword evidence="1" id="KW-0347">Helicase</keyword>